<evidence type="ECO:0000259" key="3">
    <source>
        <dbReference type="Pfam" id="PF00823"/>
    </source>
</evidence>
<dbReference type="InterPro" id="IPR000030">
    <property type="entry name" value="PPE_dom"/>
</dbReference>
<name>D6ZBI1_SEGRD</name>
<feature type="compositionally biased region" description="Gly residues" evidence="2">
    <location>
        <begin position="425"/>
        <end position="439"/>
    </location>
</feature>
<gene>
    <name evidence="4" type="ordered locus">Srot_2496</name>
</gene>
<comment type="similarity">
    <text evidence="1">Belongs to the mycobacterial PPE family.</text>
</comment>
<keyword evidence="5" id="KW-1185">Reference proteome</keyword>
<feature type="domain" description="PPE" evidence="3">
    <location>
        <begin position="23"/>
        <end position="165"/>
    </location>
</feature>
<protein>
    <submittedName>
        <fullName evidence="4">PPE protein</fullName>
    </submittedName>
</protein>
<dbReference type="STRING" id="640132.Srot_2496"/>
<organism evidence="4 5">
    <name type="scientific">Segniliparus rotundus (strain ATCC BAA-972 / CDC 1076 / CIP 108378 / DSM 44985 / JCM 13578)</name>
    <dbReference type="NCBI Taxonomy" id="640132"/>
    <lineage>
        <taxon>Bacteria</taxon>
        <taxon>Bacillati</taxon>
        <taxon>Actinomycetota</taxon>
        <taxon>Actinomycetes</taxon>
        <taxon>Mycobacteriales</taxon>
        <taxon>Segniliparaceae</taxon>
        <taxon>Segniliparus</taxon>
    </lineage>
</organism>
<dbReference type="SUPFAM" id="SSF140459">
    <property type="entry name" value="PE/PPE dimer-like"/>
    <property type="match status" value="1"/>
</dbReference>
<dbReference type="OrthoDB" id="4752337at2"/>
<dbReference type="eggNOG" id="COG5651">
    <property type="taxonomic scope" value="Bacteria"/>
</dbReference>
<feature type="region of interest" description="Disordered" evidence="2">
    <location>
        <begin position="419"/>
        <end position="487"/>
    </location>
</feature>
<dbReference type="AlphaFoldDB" id="D6ZBI1"/>
<dbReference type="RefSeq" id="WP_013139383.1">
    <property type="nucleotide sequence ID" value="NC_014168.1"/>
</dbReference>
<evidence type="ECO:0000256" key="1">
    <source>
        <dbReference type="ARBA" id="ARBA00010652"/>
    </source>
</evidence>
<dbReference type="InterPro" id="IPR038332">
    <property type="entry name" value="PPE_sf"/>
</dbReference>
<reference evidence="4 5" key="1">
    <citation type="journal article" date="2010" name="Stand. Genomic Sci.">
        <title>Complete genome sequence of Segniliparus rotundus type strain (CDC 1076).</title>
        <authorList>
            <person name="Sikorski J."/>
            <person name="Lapidus A."/>
            <person name="Copeland A."/>
            <person name="Misra M."/>
            <person name="Glavina Del Rio T."/>
            <person name="Nolan M."/>
            <person name="Lucas S."/>
            <person name="Chen F."/>
            <person name="Tice H."/>
            <person name="Cheng J.F."/>
            <person name="Jando M."/>
            <person name="Schneider S."/>
            <person name="Bruce D."/>
            <person name="Goodwin L."/>
            <person name="Pitluck S."/>
            <person name="Liolios K."/>
            <person name="Mikhailova N."/>
            <person name="Pati A."/>
            <person name="Ivanova N."/>
            <person name="Mavromatis K."/>
            <person name="Chen A."/>
            <person name="Palaniappan K."/>
            <person name="Chertkov O."/>
            <person name="Land M."/>
            <person name="Hauser L."/>
            <person name="Chang Y.J."/>
            <person name="Jeffries C.D."/>
            <person name="Brettin T."/>
            <person name="Detter J.C."/>
            <person name="Han C."/>
            <person name="Rohde M."/>
            <person name="Goker M."/>
            <person name="Bristow J."/>
            <person name="Eisen J.A."/>
            <person name="Markowitz V."/>
            <person name="Hugenholtz P."/>
            <person name="Kyrpides N.C."/>
            <person name="Klenk H.P."/>
        </authorList>
    </citation>
    <scope>NUCLEOTIDE SEQUENCE [LARGE SCALE GENOMIC DNA]</scope>
    <source>
        <strain evidence="5">ATCC BAA-972 / CDC 1076 / CIP 108378 / DSM 44985 / JCM 13578</strain>
    </source>
</reference>
<evidence type="ECO:0000313" key="4">
    <source>
        <dbReference type="EMBL" id="ADG98933.1"/>
    </source>
</evidence>
<dbReference type="HOGENOM" id="CLU_556529_0_0_11"/>
<proteinExistence type="inferred from homology"/>
<sequence>MALMDATGLLPEWLRALFDGNYAKSVPMTTASMAWVQMGEQLEEMSAEFISVLSFLESAWQGTAAMAAVTKSMPYALWMATAGMECAANGLMAGTQAVNYETGDGDIPQLEEIVATRTALLNSYAANAAAWGMLSGLVAACEEEMERCTFQTMSGFSAYDAATQGTSVQFDFTPSPLITSIGFQSEAMFAASMAETMARAAAGVASQAVVDAILAEATAQAAAELAMTPVRMITPFAADAMGLLNMAQGNEHAGLSERIHQDLAHSQEKKAEAKGHDGMNMGQQVMQIGQQVGQGVMQGVQQMQQMGQQAVQQGGQVVQQGVQQGQQIGQQIMQMASQHGGGHAASSFANPALTGQYASGYSSGFGGAMTSPMGSGSASGIRVPSGWGGSAPSLGLGAPAMTGMKLDAGSTRGALSTQAAAGSSLSGGGSGSGMGGGVQGVAQAAARKQTQEELDEEQDRQYQIPDQFADGRVVTPPVIGASEKARA</sequence>
<dbReference type="EMBL" id="CP001958">
    <property type="protein sequence ID" value="ADG98933.1"/>
    <property type="molecule type" value="Genomic_DNA"/>
</dbReference>
<accession>D6ZBI1</accession>
<dbReference type="Proteomes" id="UP000002247">
    <property type="component" value="Chromosome"/>
</dbReference>
<dbReference type="KEGG" id="srt:Srot_2496"/>
<dbReference type="Pfam" id="PF00823">
    <property type="entry name" value="PPE"/>
    <property type="match status" value="1"/>
</dbReference>
<evidence type="ECO:0000313" key="5">
    <source>
        <dbReference type="Proteomes" id="UP000002247"/>
    </source>
</evidence>
<dbReference type="Gene3D" id="1.20.1260.20">
    <property type="entry name" value="PPE superfamily"/>
    <property type="match status" value="1"/>
</dbReference>
<evidence type="ECO:0000256" key="2">
    <source>
        <dbReference type="SAM" id="MobiDB-lite"/>
    </source>
</evidence>